<dbReference type="VEuPathDB" id="VectorBase:AFUN018528"/>
<name>A0A4Y0BCR5_ANOFN</name>
<evidence type="ECO:0000256" key="1">
    <source>
        <dbReference type="SAM" id="MobiDB-lite"/>
    </source>
</evidence>
<dbReference type="VEuPathDB" id="VectorBase:AFUN2_004691"/>
<dbReference type="EnsemblMetazoa" id="AFUN018528-RA">
    <property type="protein sequence ID" value="AFUN018528-PA"/>
    <property type="gene ID" value="AFUN018528"/>
</dbReference>
<proteinExistence type="predicted"/>
<protein>
    <submittedName>
        <fullName evidence="2">Uncharacterized protein</fullName>
    </submittedName>
</protein>
<dbReference type="STRING" id="62324.A0A4Y0BCR5"/>
<evidence type="ECO:0000313" key="2">
    <source>
        <dbReference type="EnsemblMetazoa" id="AFUN018528-PA"/>
    </source>
</evidence>
<feature type="region of interest" description="Disordered" evidence="1">
    <location>
        <begin position="29"/>
        <end position="62"/>
    </location>
</feature>
<organism evidence="2">
    <name type="scientific">Anopheles funestus</name>
    <name type="common">African malaria mosquito</name>
    <dbReference type="NCBI Taxonomy" id="62324"/>
    <lineage>
        <taxon>Eukaryota</taxon>
        <taxon>Metazoa</taxon>
        <taxon>Ecdysozoa</taxon>
        <taxon>Arthropoda</taxon>
        <taxon>Hexapoda</taxon>
        <taxon>Insecta</taxon>
        <taxon>Pterygota</taxon>
        <taxon>Neoptera</taxon>
        <taxon>Endopterygota</taxon>
        <taxon>Diptera</taxon>
        <taxon>Nematocera</taxon>
        <taxon>Culicoidea</taxon>
        <taxon>Culicidae</taxon>
        <taxon>Anophelinae</taxon>
        <taxon>Anopheles</taxon>
    </lineage>
</organism>
<accession>A0A4Y0BCR5</accession>
<feature type="compositionally biased region" description="Basic and acidic residues" evidence="1">
    <location>
        <begin position="41"/>
        <end position="50"/>
    </location>
</feature>
<reference evidence="2" key="1">
    <citation type="submission" date="2020-05" db="UniProtKB">
        <authorList>
            <consortium name="EnsemblMetazoa"/>
        </authorList>
    </citation>
    <scope>IDENTIFICATION</scope>
    <source>
        <strain evidence="2">FUMOZ</strain>
    </source>
</reference>
<feature type="compositionally biased region" description="Polar residues" evidence="1">
    <location>
        <begin position="30"/>
        <end position="40"/>
    </location>
</feature>
<dbReference type="AlphaFoldDB" id="A0A4Y0BCR5"/>
<sequence>MDPIKRGKKSGLFRKRSLAKIAKIDKLLQAENQPVPSTSRETQDPEDVHPVAEQSIQDSSSLEDLSSIGDLPIAEAQEVLILDDDEDSDISDYIITESDEEDENDPDLVVEGENNQALHLFSKRLRVWALSHKITHSALNDLLVLVRETTDIHLPIDSRTFLKTPIGVGNEISSVAGGQLWYQGIQNAIQYCFP</sequence>